<protein>
    <submittedName>
        <fullName evidence="2">Uncharacterized protein</fullName>
    </submittedName>
</protein>
<sequence length="104" mass="11020">MPEGAAGGTRGGSEASPEGGMQAGLEDGNIQSITVGKMRLGCHTGRTEIRWESTDGNLLDGSPNCSLKLGGCESQDAETESWRQHIVHHGTEVCPLEEKINFPL</sequence>
<evidence type="ECO:0000313" key="2">
    <source>
        <dbReference type="EMBL" id="KAK3761230.1"/>
    </source>
</evidence>
<dbReference type="AlphaFoldDB" id="A0AAE0Z257"/>
<proteinExistence type="predicted"/>
<accession>A0AAE0Z257</accession>
<keyword evidence="3" id="KW-1185">Reference proteome</keyword>
<evidence type="ECO:0000256" key="1">
    <source>
        <dbReference type="SAM" id="MobiDB-lite"/>
    </source>
</evidence>
<organism evidence="2 3">
    <name type="scientific">Elysia crispata</name>
    <name type="common">lettuce slug</name>
    <dbReference type="NCBI Taxonomy" id="231223"/>
    <lineage>
        <taxon>Eukaryota</taxon>
        <taxon>Metazoa</taxon>
        <taxon>Spiralia</taxon>
        <taxon>Lophotrochozoa</taxon>
        <taxon>Mollusca</taxon>
        <taxon>Gastropoda</taxon>
        <taxon>Heterobranchia</taxon>
        <taxon>Euthyneura</taxon>
        <taxon>Panpulmonata</taxon>
        <taxon>Sacoglossa</taxon>
        <taxon>Placobranchoidea</taxon>
        <taxon>Plakobranchidae</taxon>
        <taxon>Elysia</taxon>
    </lineage>
</organism>
<reference evidence="2" key="1">
    <citation type="journal article" date="2023" name="G3 (Bethesda)">
        <title>A reference genome for the long-term kleptoplast-retaining sea slug Elysia crispata morphotype clarki.</title>
        <authorList>
            <person name="Eastman K.E."/>
            <person name="Pendleton A.L."/>
            <person name="Shaikh M.A."/>
            <person name="Suttiyut T."/>
            <person name="Ogas R."/>
            <person name="Tomko P."/>
            <person name="Gavelis G."/>
            <person name="Widhalm J.R."/>
            <person name="Wisecaver J.H."/>
        </authorList>
    </citation>
    <scope>NUCLEOTIDE SEQUENCE</scope>
    <source>
        <strain evidence="2">ECLA1</strain>
    </source>
</reference>
<dbReference type="EMBL" id="JAWDGP010004927">
    <property type="protein sequence ID" value="KAK3761230.1"/>
    <property type="molecule type" value="Genomic_DNA"/>
</dbReference>
<name>A0AAE0Z257_9GAST</name>
<gene>
    <name evidence="2" type="ORF">RRG08_022630</name>
</gene>
<comment type="caution">
    <text evidence="2">The sequence shown here is derived from an EMBL/GenBank/DDBJ whole genome shotgun (WGS) entry which is preliminary data.</text>
</comment>
<evidence type="ECO:0000313" key="3">
    <source>
        <dbReference type="Proteomes" id="UP001283361"/>
    </source>
</evidence>
<dbReference type="Proteomes" id="UP001283361">
    <property type="component" value="Unassembled WGS sequence"/>
</dbReference>
<feature type="region of interest" description="Disordered" evidence="1">
    <location>
        <begin position="1"/>
        <end position="30"/>
    </location>
</feature>
<feature type="compositionally biased region" description="Gly residues" evidence="1">
    <location>
        <begin position="1"/>
        <end position="11"/>
    </location>
</feature>